<feature type="region of interest" description="Disordered" evidence="1">
    <location>
        <begin position="91"/>
        <end position="113"/>
    </location>
</feature>
<dbReference type="AlphaFoldDB" id="A0AAQ3KZF1"/>
<proteinExistence type="predicted"/>
<gene>
    <name evidence="2" type="ORF">Cni_G26272</name>
</gene>
<evidence type="ECO:0000313" key="3">
    <source>
        <dbReference type="Proteomes" id="UP001327560"/>
    </source>
</evidence>
<reference evidence="2 3" key="1">
    <citation type="submission" date="2023-10" db="EMBL/GenBank/DDBJ databases">
        <title>Chromosome-scale genome assembly provides insights into flower coloration mechanisms of Canna indica.</title>
        <authorList>
            <person name="Li C."/>
        </authorList>
    </citation>
    <scope>NUCLEOTIDE SEQUENCE [LARGE SCALE GENOMIC DNA]</scope>
    <source>
        <tissue evidence="2">Flower</tissue>
    </source>
</reference>
<protein>
    <submittedName>
        <fullName evidence="2">Trihelix transcription factor ASIL2-like</fullName>
    </submittedName>
</protein>
<dbReference type="Proteomes" id="UP001327560">
    <property type="component" value="Chromosome 8"/>
</dbReference>
<evidence type="ECO:0000256" key="1">
    <source>
        <dbReference type="SAM" id="MobiDB-lite"/>
    </source>
</evidence>
<keyword evidence="3" id="KW-1185">Reference proteome</keyword>
<organism evidence="2 3">
    <name type="scientific">Canna indica</name>
    <name type="common">Indian-shot</name>
    <dbReference type="NCBI Taxonomy" id="4628"/>
    <lineage>
        <taxon>Eukaryota</taxon>
        <taxon>Viridiplantae</taxon>
        <taxon>Streptophyta</taxon>
        <taxon>Embryophyta</taxon>
        <taxon>Tracheophyta</taxon>
        <taxon>Spermatophyta</taxon>
        <taxon>Magnoliopsida</taxon>
        <taxon>Liliopsida</taxon>
        <taxon>Zingiberales</taxon>
        <taxon>Cannaceae</taxon>
        <taxon>Canna</taxon>
    </lineage>
</organism>
<accession>A0AAQ3KZF1</accession>
<dbReference type="EMBL" id="CP136897">
    <property type="protein sequence ID" value="WOL17480.1"/>
    <property type="molecule type" value="Genomic_DNA"/>
</dbReference>
<sequence>MSWVGASKESQWPFFYRLQSLIGSSPPTVGGKKPPASPPFALPLPFHRKSSPLLVATAVHLAERQEKRSTTNAFLIDNPFLRRAAAAAAAAIEDNDDEDEVGSGYPSRSSSRS</sequence>
<name>A0AAQ3KZF1_9LILI</name>
<evidence type="ECO:0000313" key="2">
    <source>
        <dbReference type="EMBL" id="WOL17480.1"/>
    </source>
</evidence>